<dbReference type="Pfam" id="PF25137">
    <property type="entry name" value="ADH_Fe_C"/>
    <property type="match status" value="1"/>
</dbReference>
<accession>A0A9X1JWW2</accession>
<dbReference type="GO" id="GO:0018506">
    <property type="term" value="F:maleylacetate reductase activity"/>
    <property type="evidence" value="ECO:0007669"/>
    <property type="project" value="InterPro"/>
</dbReference>
<sequence length="351" mass="36950">MEGFLYTAGPVRVLFEKGGLSQAGAELDHLAVKRALVLSTPQQADDATALARSMGDRCAGVFDGAAMHTPVDVTDRAMALVEKERVDGLVAFGGGSTIGLGKAIALRTDLPQLAIPTTYAGSEMTPIIGQTEGGKKTTQTTPKVLPETVIYDPALTYTLPSFIAGPSAVNALAHSVEALYAQNRNPVTLMQAEASIAAIGRAVPGLMGDKLDEDARAEAFYGAWLAGTCLASVGMAIHHKICHTLGGSFDLNHADIHCLMIPYTAAFNRDHAPEAMAAIARALCTNDPIGGLFDLMQTAASKKNLKSFGLTTDDIERAADLAVERAYYNPRPVTRDDVAAMLHAAFDGARP</sequence>
<evidence type="ECO:0000313" key="7">
    <source>
        <dbReference type="Proteomes" id="UP001138661"/>
    </source>
</evidence>
<dbReference type="InterPro" id="IPR001670">
    <property type="entry name" value="ADH_Fe/GldA"/>
</dbReference>
<reference evidence="6" key="1">
    <citation type="submission" date="2021-07" db="EMBL/GenBank/DDBJ databases">
        <title>Roseobacter insulae sp. nov., isolated from a tidal flat.</title>
        <authorList>
            <person name="Park S."/>
            <person name="Yoon J.-H."/>
        </authorList>
    </citation>
    <scope>NUCLEOTIDE SEQUENCE</scope>
    <source>
        <strain evidence="6">YSTF-M11</strain>
    </source>
</reference>
<evidence type="ECO:0000313" key="6">
    <source>
        <dbReference type="EMBL" id="MBW4706336.1"/>
    </source>
</evidence>
<name>A0A9X1JWW2_9RHOB</name>
<dbReference type="Pfam" id="PF00465">
    <property type="entry name" value="Fe-ADH"/>
    <property type="match status" value="1"/>
</dbReference>
<dbReference type="PANTHER" id="PTHR11496">
    <property type="entry name" value="ALCOHOL DEHYDROGENASE"/>
    <property type="match status" value="1"/>
</dbReference>
<evidence type="ECO:0000256" key="2">
    <source>
        <dbReference type="ARBA" id="ARBA00023002"/>
    </source>
</evidence>
<organism evidence="6 7">
    <name type="scientific">Roseobacter insulae</name>
    <dbReference type="NCBI Taxonomy" id="2859783"/>
    <lineage>
        <taxon>Bacteria</taxon>
        <taxon>Pseudomonadati</taxon>
        <taxon>Pseudomonadota</taxon>
        <taxon>Alphaproteobacteria</taxon>
        <taxon>Rhodobacterales</taxon>
        <taxon>Roseobacteraceae</taxon>
        <taxon>Roseobacter</taxon>
    </lineage>
</organism>
<gene>
    <name evidence="6" type="ORF">KX928_00890</name>
</gene>
<dbReference type="GO" id="GO:0004022">
    <property type="term" value="F:alcohol dehydrogenase (NAD+) activity"/>
    <property type="evidence" value="ECO:0007669"/>
    <property type="project" value="TreeGrafter"/>
</dbReference>
<evidence type="ECO:0000256" key="1">
    <source>
        <dbReference type="ARBA" id="ARBA00007358"/>
    </source>
</evidence>
<dbReference type="RefSeq" id="WP_219497891.1">
    <property type="nucleotide sequence ID" value="NZ_JAHXDN010000001.1"/>
</dbReference>
<dbReference type="InterPro" id="IPR056798">
    <property type="entry name" value="ADH_Fe_C"/>
</dbReference>
<dbReference type="CDD" id="cd08177">
    <property type="entry name" value="MAR"/>
    <property type="match status" value="1"/>
</dbReference>
<feature type="domain" description="Fe-containing alcohol dehydrogenase-like C-terminal" evidence="5">
    <location>
        <begin position="167"/>
        <end position="346"/>
    </location>
</feature>
<comment type="caution">
    <text evidence="6">The sequence shown here is derived from an EMBL/GenBank/DDBJ whole genome shotgun (WGS) entry which is preliminary data.</text>
</comment>
<evidence type="ECO:0000259" key="5">
    <source>
        <dbReference type="Pfam" id="PF25137"/>
    </source>
</evidence>
<evidence type="ECO:0000259" key="4">
    <source>
        <dbReference type="Pfam" id="PF00465"/>
    </source>
</evidence>
<keyword evidence="7" id="KW-1185">Reference proteome</keyword>
<dbReference type="InterPro" id="IPR034786">
    <property type="entry name" value="MAR"/>
</dbReference>
<dbReference type="GO" id="GO:0046872">
    <property type="term" value="F:metal ion binding"/>
    <property type="evidence" value="ECO:0007669"/>
    <property type="project" value="InterPro"/>
</dbReference>
<dbReference type="AlphaFoldDB" id="A0A9X1JWW2"/>
<keyword evidence="3" id="KW-0520">NAD</keyword>
<proteinExistence type="inferred from homology"/>
<keyword evidence="2" id="KW-0560">Oxidoreductase</keyword>
<dbReference type="Proteomes" id="UP001138661">
    <property type="component" value="Unassembled WGS sequence"/>
</dbReference>
<dbReference type="EMBL" id="JAHXDN010000001">
    <property type="protein sequence ID" value="MBW4706336.1"/>
    <property type="molecule type" value="Genomic_DNA"/>
</dbReference>
<evidence type="ECO:0000256" key="3">
    <source>
        <dbReference type="ARBA" id="ARBA00023027"/>
    </source>
</evidence>
<comment type="similarity">
    <text evidence="1">Belongs to the iron-containing alcohol dehydrogenase family.</text>
</comment>
<protein>
    <submittedName>
        <fullName evidence="6">Maleylacetate reductase</fullName>
    </submittedName>
</protein>
<dbReference type="InterPro" id="IPR039697">
    <property type="entry name" value="Alcohol_dehydrogenase_Fe"/>
</dbReference>
<feature type="domain" description="Alcohol dehydrogenase iron-type/glycerol dehydrogenase GldA" evidence="4">
    <location>
        <begin position="10"/>
        <end position="153"/>
    </location>
</feature>
<dbReference type="PANTHER" id="PTHR11496:SF102">
    <property type="entry name" value="ALCOHOL DEHYDROGENASE 4"/>
    <property type="match status" value="1"/>
</dbReference>